<protein>
    <submittedName>
        <fullName evidence="1">Uncharacterized protein</fullName>
    </submittedName>
</protein>
<proteinExistence type="predicted"/>
<name>A0A1Q9DIW4_SYMMI</name>
<evidence type="ECO:0000313" key="2">
    <source>
        <dbReference type="Proteomes" id="UP000186817"/>
    </source>
</evidence>
<organism evidence="1 2">
    <name type="scientific">Symbiodinium microadriaticum</name>
    <name type="common">Dinoflagellate</name>
    <name type="synonym">Zooxanthella microadriatica</name>
    <dbReference type="NCBI Taxonomy" id="2951"/>
    <lineage>
        <taxon>Eukaryota</taxon>
        <taxon>Sar</taxon>
        <taxon>Alveolata</taxon>
        <taxon>Dinophyceae</taxon>
        <taxon>Suessiales</taxon>
        <taxon>Symbiodiniaceae</taxon>
        <taxon>Symbiodinium</taxon>
    </lineage>
</organism>
<evidence type="ECO:0000313" key="1">
    <source>
        <dbReference type="EMBL" id="OLP95127.1"/>
    </source>
</evidence>
<comment type="caution">
    <text evidence="1">The sequence shown here is derived from an EMBL/GenBank/DDBJ whole genome shotgun (WGS) entry which is preliminary data.</text>
</comment>
<keyword evidence="2" id="KW-1185">Reference proteome</keyword>
<dbReference type="EMBL" id="LSRX01000516">
    <property type="protein sequence ID" value="OLP95127.1"/>
    <property type="molecule type" value="Genomic_DNA"/>
</dbReference>
<reference evidence="1 2" key="1">
    <citation type="submission" date="2016-02" db="EMBL/GenBank/DDBJ databases">
        <title>Genome analysis of coral dinoflagellate symbionts highlights evolutionary adaptations to a symbiotic lifestyle.</title>
        <authorList>
            <person name="Aranda M."/>
            <person name="Li Y."/>
            <person name="Liew Y.J."/>
            <person name="Baumgarten S."/>
            <person name="Simakov O."/>
            <person name="Wilson M."/>
            <person name="Piel J."/>
            <person name="Ashoor H."/>
            <person name="Bougouffa S."/>
            <person name="Bajic V.B."/>
            <person name="Ryu T."/>
            <person name="Ravasi T."/>
            <person name="Bayer T."/>
            <person name="Micklem G."/>
            <person name="Kim H."/>
            <person name="Bhak J."/>
            <person name="Lajeunesse T.C."/>
            <person name="Voolstra C.R."/>
        </authorList>
    </citation>
    <scope>NUCLEOTIDE SEQUENCE [LARGE SCALE GENOMIC DNA]</scope>
    <source>
        <strain evidence="1 2">CCMP2467</strain>
    </source>
</reference>
<dbReference type="Proteomes" id="UP000186817">
    <property type="component" value="Unassembled WGS sequence"/>
</dbReference>
<sequence length="159" mass="17467">MEKALVCASFASPAHHVPSLDAAQSLHLQLEDWELQGDEPAESTTDLGVGVGGAFRDKALRRLLAKAGARLGWDFSLPREACIEELNDLKFHEVDGGRHNVNTMTSEQSLLHHFVFTSAWILQSGWETDNLTTQPITYVNAHPLQSGETRPLAADLVKP</sequence>
<accession>A0A1Q9DIW4</accession>
<gene>
    <name evidence="1" type="ORF">AK812_SmicGene22780</name>
</gene>
<dbReference type="AlphaFoldDB" id="A0A1Q9DIW4"/>